<gene>
    <name evidence="6" type="ORF">GCM10009801_46630</name>
</gene>
<evidence type="ECO:0000313" key="6">
    <source>
        <dbReference type="EMBL" id="GAA2085097.1"/>
    </source>
</evidence>
<dbReference type="EMBL" id="BAAAPE010000012">
    <property type="protein sequence ID" value="GAA2085097.1"/>
    <property type="molecule type" value="Genomic_DNA"/>
</dbReference>
<dbReference type="PROSITE" id="PS50901">
    <property type="entry name" value="FTSK"/>
    <property type="match status" value="1"/>
</dbReference>
<dbReference type="Pfam" id="PF01580">
    <property type="entry name" value="FtsK_SpoIIIE"/>
    <property type="match status" value="1"/>
</dbReference>
<keyword evidence="2 3" id="KW-0067">ATP-binding</keyword>
<proteinExistence type="predicted"/>
<dbReference type="Proteomes" id="UP001500016">
    <property type="component" value="Unassembled WGS sequence"/>
</dbReference>
<dbReference type="SMART" id="SM00382">
    <property type="entry name" value="AAA"/>
    <property type="match status" value="1"/>
</dbReference>
<dbReference type="Gene3D" id="3.40.50.300">
    <property type="entry name" value="P-loop containing nucleotide triphosphate hydrolases"/>
    <property type="match status" value="1"/>
</dbReference>
<accession>A0ABN2W935</accession>
<evidence type="ECO:0000256" key="1">
    <source>
        <dbReference type="ARBA" id="ARBA00022741"/>
    </source>
</evidence>
<comment type="caution">
    <text evidence="6">The sequence shown here is derived from an EMBL/GenBank/DDBJ whole genome shotgun (WGS) entry which is preliminary data.</text>
</comment>
<reference evidence="6 7" key="1">
    <citation type="journal article" date="2019" name="Int. J. Syst. Evol. Microbiol.">
        <title>The Global Catalogue of Microorganisms (GCM) 10K type strain sequencing project: providing services to taxonomists for standard genome sequencing and annotation.</title>
        <authorList>
            <consortium name="The Broad Institute Genomics Platform"/>
            <consortium name="The Broad Institute Genome Sequencing Center for Infectious Disease"/>
            <person name="Wu L."/>
            <person name="Ma J."/>
        </authorList>
    </citation>
    <scope>NUCLEOTIDE SEQUENCE [LARGE SCALE GENOMIC DNA]</scope>
    <source>
        <strain evidence="6 7">JCM 15478</strain>
    </source>
</reference>
<keyword evidence="1 3" id="KW-0547">Nucleotide-binding</keyword>
<dbReference type="SUPFAM" id="SSF52540">
    <property type="entry name" value="P-loop containing nucleoside triphosphate hydrolases"/>
    <property type="match status" value="1"/>
</dbReference>
<dbReference type="PANTHER" id="PTHR22683">
    <property type="entry name" value="SPORULATION PROTEIN RELATED"/>
    <property type="match status" value="1"/>
</dbReference>
<keyword evidence="7" id="KW-1185">Reference proteome</keyword>
<dbReference type="InterPro" id="IPR003593">
    <property type="entry name" value="AAA+_ATPase"/>
</dbReference>
<evidence type="ECO:0000256" key="2">
    <source>
        <dbReference type="ARBA" id="ARBA00022840"/>
    </source>
</evidence>
<sequence>MPASLLVWSLTAVILLAVLTQRWWEPKLAARGVNVHVYPWRWWLIGYPRVAFRMWWTWRRVCHINGLSVSFSPTQRVIGRNLVVQGTPLKPKTPLMGLPMPTRTGLRVRVRLHPGQTPAPYLAAAHAMEHAWEVHTVRVSSPVRGEVLISVIPMDPLGREALPPAEGPGTLAVLVGRVEDDAPWVLDLRHTPHWLVTGATQSGKSTLLSALVHGLARRRVALVGIDCKGGVELGLYAPRLSALATDRTEAIRVLGSLVELVRDRMRLCRAASVRSVWDLRVEDQPVPVVVLVDEIAELYLTDGTKKDREEAELCGTLLLRLAQLGAALGVHLVLAGQRVGSDLGPKVTALRSQLGGRVAHRSHDSASAEMTLGDVSPDAVVVAQSISEHEKGVAVVTTTGGQWMRARSNPVPAKDAAAEAERNSSLTPPLPGIERKTRVMAGGETAG</sequence>
<dbReference type="RefSeq" id="WP_344531316.1">
    <property type="nucleotide sequence ID" value="NZ_BAAAPE010000012.1"/>
</dbReference>
<evidence type="ECO:0000256" key="3">
    <source>
        <dbReference type="PROSITE-ProRule" id="PRU00289"/>
    </source>
</evidence>
<dbReference type="PANTHER" id="PTHR22683:SF41">
    <property type="entry name" value="DNA TRANSLOCASE FTSK"/>
    <property type="match status" value="1"/>
</dbReference>
<evidence type="ECO:0000313" key="7">
    <source>
        <dbReference type="Proteomes" id="UP001500016"/>
    </source>
</evidence>
<feature type="binding site" evidence="3">
    <location>
        <begin position="198"/>
        <end position="205"/>
    </location>
    <ligand>
        <name>ATP</name>
        <dbReference type="ChEBI" id="CHEBI:30616"/>
    </ligand>
</feature>
<evidence type="ECO:0000259" key="5">
    <source>
        <dbReference type="PROSITE" id="PS50901"/>
    </source>
</evidence>
<feature type="domain" description="FtsK" evidence="5">
    <location>
        <begin position="181"/>
        <end position="369"/>
    </location>
</feature>
<name>A0ABN2W935_9ACTN</name>
<evidence type="ECO:0000256" key="4">
    <source>
        <dbReference type="SAM" id="MobiDB-lite"/>
    </source>
</evidence>
<protein>
    <submittedName>
        <fullName evidence="6">FtsK/SpoIIIE domain-containing protein</fullName>
    </submittedName>
</protein>
<feature type="region of interest" description="Disordered" evidence="4">
    <location>
        <begin position="409"/>
        <end position="447"/>
    </location>
</feature>
<dbReference type="InterPro" id="IPR050206">
    <property type="entry name" value="FtsK/SpoIIIE/SftA"/>
</dbReference>
<dbReference type="InterPro" id="IPR027417">
    <property type="entry name" value="P-loop_NTPase"/>
</dbReference>
<dbReference type="InterPro" id="IPR002543">
    <property type="entry name" value="FtsK_dom"/>
</dbReference>
<organism evidence="6 7">
    <name type="scientific">Streptomyces albiaxialis</name>
    <dbReference type="NCBI Taxonomy" id="329523"/>
    <lineage>
        <taxon>Bacteria</taxon>
        <taxon>Bacillati</taxon>
        <taxon>Actinomycetota</taxon>
        <taxon>Actinomycetes</taxon>
        <taxon>Kitasatosporales</taxon>
        <taxon>Streptomycetaceae</taxon>
        <taxon>Streptomyces</taxon>
    </lineage>
</organism>